<dbReference type="Proteomes" id="UP001234178">
    <property type="component" value="Unassembled WGS sequence"/>
</dbReference>
<evidence type="ECO:0000313" key="9">
    <source>
        <dbReference type="Proteomes" id="UP001234178"/>
    </source>
</evidence>
<keyword evidence="3" id="KW-0863">Zinc-finger</keyword>
<feature type="compositionally biased region" description="Polar residues" evidence="6">
    <location>
        <begin position="444"/>
        <end position="458"/>
    </location>
</feature>
<evidence type="ECO:0000256" key="5">
    <source>
        <dbReference type="ARBA" id="ARBA00023242"/>
    </source>
</evidence>
<dbReference type="Pfam" id="PF05699">
    <property type="entry name" value="Dimer_Tnp_hAT"/>
    <property type="match status" value="1"/>
</dbReference>
<dbReference type="PANTHER" id="PTHR46481:SF10">
    <property type="entry name" value="ZINC FINGER BED DOMAIN-CONTAINING PROTEIN 39"/>
    <property type="match status" value="1"/>
</dbReference>
<comment type="subcellular location">
    <subcellularLocation>
        <location evidence="1">Nucleus</location>
    </subcellularLocation>
</comment>
<keyword evidence="9" id="KW-1185">Reference proteome</keyword>
<evidence type="ECO:0000256" key="6">
    <source>
        <dbReference type="SAM" id="MobiDB-lite"/>
    </source>
</evidence>
<comment type="caution">
    <text evidence="8">The sequence shown here is derived from an EMBL/GenBank/DDBJ whole genome shotgun (WGS) entry which is preliminary data.</text>
</comment>
<evidence type="ECO:0000313" key="8">
    <source>
        <dbReference type="EMBL" id="KAK4021621.1"/>
    </source>
</evidence>
<dbReference type="InterPro" id="IPR008906">
    <property type="entry name" value="HATC_C_dom"/>
</dbReference>
<evidence type="ECO:0000256" key="1">
    <source>
        <dbReference type="ARBA" id="ARBA00004123"/>
    </source>
</evidence>
<feature type="compositionally biased region" description="Basic and acidic residues" evidence="6">
    <location>
        <begin position="434"/>
        <end position="443"/>
    </location>
</feature>
<dbReference type="InterPro" id="IPR052035">
    <property type="entry name" value="ZnF_BED_domain_contain"/>
</dbReference>
<dbReference type="PANTHER" id="PTHR46481">
    <property type="entry name" value="ZINC FINGER BED DOMAIN-CONTAINING PROTEIN 4"/>
    <property type="match status" value="1"/>
</dbReference>
<feature type="region of interest" description="Disordered" evidence="6">
    <location>
        <begin position="434"/>
        <end position="478"/>
    </location>
</feature>
<reference evidence="8 9" key="1">
    <citation type="journal article" date="2023" name="Nucleic Acids Res.">
        <title>The hologenome of Daphnia magna reveals possible DNA methylation and microbiome-mediated evolution of the host genome.</title>
        <authorList>
            <person name="Chaturvedi A."/>
            <person name="Li X."/>
            <person name="Dhandapani V."/>
            <person name="Marshall H."/>
            <person name="Kissane S."/>
            <person name="Cuenca-Cambronero M."/>
            <person name="Asole G."/>
            <person name="Calvet F."/>
            <person name="Ruiz-Romero M."/>
            <person name="Marangio P."/>
            <person name="Guigo R."/>
            <person name="Rago D."/>
            <person name="Mirbahai L."/>
            <person name="Eastwood N."/>
            <person name="Colbourne J.K."/>
            <person name="Zhou J."/>
            <person name="Mallon E."/>
            <person name="Orsini L."/>
        </authorList>
    </citation>
    <scope>NUCLEOTIDE SEQUENCE [LARGE SCALE GENOMIC DNA]</scope>
    <source>
        <strain evidence="8">LRV0_1</strain>
    </source>
</reference>
<keyword evidence="2" id="KW-0479">Metal-binding</keyword>
<dbReference type="EMBL" id="JAOYFB010000036">
    <property type="protein sequence ID" value="KAK4021621.1"/>
    <property type="molecule type" value="Genomic_DNA"/>
</dbReference>
<evidence type="ECO:0000259" key="7">
    <source>
        <dbReference type="Pfam" id="PF05699"/>
    </source>
</evidence>
<keyword evidence="4" id="KW-0862">Zinc</keyword>
<feature type="domain" description="HAT C-terminal dimerisation" evidence="7">
    <location>
        <begin position="486"/>
        <end position="547"/>
    </location>
</feature>
<name>A0ABR0A918_9CRUS</name>
<protein>
    <recommendedName>
        <fullName evidence="7">HAT C-terminal dimerisation domain-containing protein</fullName>
    </recommendedName>
</protein>
<keyword evidence="5" id="KW-0539">Nucleus</keyword>
<dbReference type="InterPro" id="IPR012337">
    <property type="entry name" value="RNaseH-like_sf"/>
</dbReference>
<feature type="compositionally biased region" description="Polar residues" evidence="6">
    <location>
        <begin position="465"/>
        <end position="478"/>
    </location>
</feature>
<evidence type="ECO:0000256" key="4">
    <source>
        <dbReference type="ARBA" id="ARBA00022833"/>
    </source>
</evidence>
<accession>A0ABR0A918</accession>
<organism evidence="8 9">
    <name type="scientific">Daphnia magna</name>
    <dbReference type="NCBI Taxonomy" id="35525"/>
    <lineage>
        <taxon>Eukaryota</taxon>
        <taxon>Metazoa</taxon>
        <taxon>Ecdysozoa</taxon>
        <taxon>Arthropoda</taxon>
        <taxon>Crustacea</taxon>
        <taxon>Branchiopoda</taxon>
        <taxon>Diplostraca</taxon>
        <taxon>Cladocera</taxon>
        <taxon>Anomopoda</taxon>
        <taxon>Daphniidae</taxon>
        <taxon>Daphnia</taxon>
    </lineage>
</organism>
<evidence type="ECO:0000256" key="3">
    <source>
        <dbReference type="ARBA" id="ARBA00022771"/>
    </source>
</evidence>
<sequence length="549" mass="62802">MSSITRIIYEIETEFYVYFDNGDIKREKLALQAIDYETYLDAVNLHRKNYMAKNWIHSQTQLLHEKTILNEQQFNDILKKHISTPKTISMKVHICVEKPNSGWHRIHLDEWNKFSTPGTTNNQNSIKPFVVPTSLHVSRKRQLDDGLTRVVAQGNLSLNILKLKPLREWIEMFLAIRQMVGKHTGEAIIREYEDVLKEWGIPISKIVRVVTDGGKNMIRALNLKFPTNKSDPSNHLIVDLSETEAQRPQPIITVLDEYPIVDIEIDCDDISLWNRIDEILLSCVKFDSDFDQLDKEEESEMEEIDQALGDGFFYARVGDNDIIHAQQIVLSTHVRAHCVAHLLQLVIKDGLTAICSAAVDAMDKAFSVIASVRRSANDTEIIYKATKLHLLAKNELVLILEPFQEATDVLQADYETLGNVIPSYLDLLNKLKDDESESHRNSTNEEQQSTNQESGPTQSKKKRNFYSTINTPKRTPSAGSAKILDELEVYLSEPNIPIEELDDSGVLQPTRALKYWKLHSHRFLFLSLVARDIYGCPTSYTSIEKAFPR</sequence>
<gene>
    <name evidence="8" type="ORF">OUZ56_003532</name>
</gene>
<proteinExistence type="predicted"/>
<evidence type="ECO:0000256" key="2">
    <source>
        <dbReference type="ARBA" id="ARBA00022723"/>
    </source>
</evidence>
<dbReference type="SUPFAM" id="SSF53098">
    <property type="entry name" value="Ribonuclease H-like"/>
    <property type="match status" value="1"/>
</dbReference>